<dbReference type="InterPro" id="IPR000477">
    <property type="entry name" value="RT_dom"/>
</dbReference>
<dbReference type="Proteomes" id="UP001497623">
    <property type="component" value="Unassembled WGS sequence"/>
</dbReference>
<sequence length="610" mass="69992">MPSGTYSYQIISEKKRNITKPEMAARSQSKADPSSPLTRTTGPISKNNLATSPDRRWRYVLAPVLRRAPAANHALQPDHPLMDHQDGEEVFVTSALGAVLNDIGSIVPGLVEVEETAHVRKVGEIPYWKALSNCFTTDTLLDSVNIFLANKMACRTHVLDSLEGNAQTKEILKGYNLPQFVPDGSDHGRTSSSRDNHFKRGFRRGSSRIFLLALDHLIRLVAPPPCLYRGSGAKTEIRDQCCFQNDNCINIAQKVQEMVFNNIVILDRKYEQKECIYVYMKAKIFSYNLKKKTGGGIHIQHRLKGVFELWVSGHFEHHMNVFEYHMNVIGWPLYVGNGKVDVLSGVPQGTVLAAILFVIMIADIDEEVENSIVRSFADDTRTSLKIRTEEDKEVLQQDLNKIYRWARDNLMEFNESKFEQLSHGETNNIEIDSYKTPSENEIKPSSKVKDLGIIASDNLRFKEHIDSVVTSSKRMISLLMRTFSMREQIPMMRLFNTYIRSKLEYCCLVWSPSHQNDINKLERVLKNFTSKISGMEKLNYHERLRKLNLYSLERRRERFMIINAWQQIEGIKENILSLKARRIGRSRRIVSTVIPIGIKGKQLKETNQKF</sequence>
<dbReference type="AlphaFoldDB" id="A0AAV2SEX2"/>
<feature type="compositionally biased region" description="Polar residues" evidence="1">
    <location>
        <begin position="26"/>
        <end position="50"/>
    </location>
</feature>
<evidence type="ECO:0000259" key="2">
    <source>
        <dbReference type="Pfam" id="PF00078"/>
    </source>
</evidence>
<accession>A0AAV2SEX2</accession>
<evidence type="ECO:0000313" key="4">
    <source>
        <dbReference type="Proteomes" id="UP001497623"/>
    </source>
</evidence>
<feature type="region of interest" description="Disordered" evidence="1">
    <location>
        <begin position="17"/>
        <end position="50"/>
    </location>
</feature>
<protein>
    <recommendedName>
        <fullName evidence="2">Reverse transcriptase domain-containing protein</fullName>
    </recommendedName>
</protein>
<comment type="caution">
    <text evidence="3">The sequence shown here is derived from an EMBL/GenBank/DDBJ whole genome shotgun (WGS) entry which is preliminary data.</text>
</comment>
<feature type="non-terminal residue" evidence="3">
    <location>
        <position position="610"/>
    </location>
</feature>
<gene>
    <name evidence="3" type="ORF">MNOR_LOCUS36572</name>
</gene>
<proteinExistence type="predicted"/>
<dbReference type="PANTHER" id="PTHR33332">
    <property type="entry name" value="REVERSE TRANSCRIPTASE DOMAIN-CONTAINING PROTEIN"/>
    <property type="match status" value="1"/>
</dbReference>
<organism evidence="3 4">
    <name type="scientific">Meganyctiphanes norvegica</name>
    <name type="common">Northern krill</name>
    <name type="synonym">Thysanopoda norvegica</name>
    <dbReference type="NCBI Taxonomy" id="48144"/>
    <lineage>
        <taxon>Eukaryota</taxon>
        <taxon>Metazoa</taxon>
        <taxon>Ecdysozoa</taxon>
        <taxon>Arthropoda</taxon>
        <taxon>Crustacea</taxon>
        <taxon>Multicrustacea</taxon>
        <taxon>Malacostraca</taxon>
        <taxon>Eumalacostraca</taxon>
        <taxon>Eucarida</taxon>
        <taxon>Euphausiacea</taxon>
        <taxon>Euphausiidae</taxon>
        <taxon>Meganyctiphanes</taxon>
    </lineage>
</organism>
<evidence type="ECO:0000256" key="1">
    <source>
        <dbReference type="SAM" id="MobiDB-lite"/>
    </source>
</evidence>
<dbReference type="PRINTS" id="PR01345">
    <property type="entry name" value="CERVTRCPTASE"/>
</dbReference>
<dbReference type="Pfam" id="PF00078">
    <property type="entry name" value="RVT_1"/>
    <property type="match status" value="1"/>
</dbReference>
<feature type="domain" description="Reverse transcriptase" evidence="2">
    <location>
        <begin position="342"/>
        <end position="444"/>
    </location>
</feature>
<evidence type="ECO:0000313" key="3">
    <source>
        <dbReference type="EMBL" id="CAL4191225.1"/>
    </source>
</evidence>
<keyword evidence="4" id="KW-1185">Reference proteome</keyword>
<dbReference type="EMBL" id="CAXKWB010067635">
    <property type="protein sequence ID" value="CAL4191225.1"/>
    <property type="molecule type" value="Genomic_DNA"/>
</dbReference>
<reference evidence="3 4" key="1">
    <citation type="submission" date="2024-05" db="EMBL/GenBank/DDBJ databases">
        <authorList>
            <person name="Wallberg A."/>
        </authorList>
    </citation>
    <scope>NUCLEOTIDE SEQUENCE [LARGE SCALE GENOMIC DNA]</scope>
</reference>
<name>A0AAV2SEX2_MEGNR</name>